<feature type="transmembrane region" description="Helical" evidence="1">
    <location>
        <begin position="523"/>
        <end position="545"/>
    </location>
</feature>
<keyword evidence="3" id="KW-1185">Reference proteome</keyword>
<keyword evidence="1" id="KW-0472">Membrane</keyword>
<dbReference type="InterPro" id="IPR053145">
    <property type="entry name" value="AB_hydrolase_Est10"/>
</dbReference>
<dbReference type="InterPro" id="IPR029058">
    <property type="entry name" value="AB_hydrolase_fold"/>
</dbReference>
<sequence length="547" mass="59932">MVALPIFIVLMAVLIGVSMNTRVKWDYEPTGQHLQTLASSTAISFANANGEGAANLPARDTYEVQQHYETLDVREPSTGDVQHIKILVREPKAPHVSNLPGVVFMHGAGYGTCDNSFGDVATALSSAGIVTAVLDKPVWNTNDATRDYPGSAYAYDQVINLVRGMSNVDAKKVGIYATSESTWISSYLLEQDHNIAFQVLLSPMVFSPRVALGFLAAQDFALAGAHDGYQSIVRRVFSFDTAMFGLTNIDLNTLNPQAYSIPTLVAYGSKDVMTAQVEGVKEILKNAHEAGNRNVTIRSYPVANHVLRLGNEANAGTPLADNYVNDVIAWTNGTADGLKETTPAIAGSELYQSIAVPTDLHAQRSMTIYAVVIHLLMALMLVVTLIIWLVAVIRWIVDRVRKRPRHSTLGFQNGFGKAMLTLSVVTMAMLVLFFAGFGEVVMGVVQLAWGSAPTDDPGVMYWSWPVIQIVCVVVVWAWSLVFRRMIEVASLRGIAQWPMRKGAVREIVRGERPVLATTRLGRVLFWVSAATMFTILLVFAFWGVFVY</sequence>
<proteinExistence type="predicted"/>
<keyword evidence="1" id="KW-0812">Transmembrane</keyword>
<feature type="transmembrane region" description="Helical" evidence="1">
    <location>
        <begin position="461"/>
        <end position="482"/>
    </location>
</feature>
<comment type="caution">
    <text evidence="2">The sequence shown here is derived from an EMBL/GenBank/DDBJ whole genome shotgun (WGS) entry which is preliminary data.</text>
</comment>
<keyword evidence="1" id="KW-1133">Transmembrane helix</keyword>
<dbReference type="EMBL" id="JGZB01000002">
    <property type="protein sequence ID" value="KFI69172.1"/>
    <property type="molecule type" value="Genomic_DNA"/>
</dbReference>
<gene>
    <name evidence="2" type="ORF">BMAGN_0936</name>
</gene>
<dbReference type="AlphaFoldDB" id="A0A087BDS2"/>
<accession>A0A087BDS2</accession>
<evidence type="ECO:0000256" key="1">
    <source>
        <dbReference type="SAM" id="Phobius"/>
    </source>
</evidence>
<dbReference type="STRING" id="1692.BMAGN_0936"/>
<name>A0A087BDS2_9BIFI</name>
<dbReference type="eggNOG" id="COG0657">
    <property type="taxonomic scope" value="Bacteria"/>
</dbReference>
<protein>
    <submittedName>
        <fullName evidence="2">Alpha/beta hydrolase</fullName>
    </submittedName>
</protein>
<dbReference type="Proteomes" id="UP000029052">
    <property type="component" value="Unassembled WGS sequence"/>
</dbReference>
<keyword evidence="2" id="KW-0378">Hydrolase</keyword>
<feature type="transmembrane region" description="Helical" evidence="1">
    <location>
        <begin position="418"/>
        <end position="449"/>
    </location>
</feature>
<dbReference type="Gene3D" id="3.40.50.1820">
    <property type="entry name" value="alpha/beta hydrolase"/>
    <property type="match status" value="1"/>
</dbReference>
<dbReference type="RefSeq" id="WP_026501959.1">
    <property type="nucleotide sequence ID" value="NZ_JGZB01000002.1"/>
</dbReference>
<dbReference type="PANTHER" id="PTHR43265:SF1">
    <property type="entry name" value="ESTERASE ESTD"/>
    <property type="match status" value="1"/>
</dbReference>
<organism evidence="2 3">
    <name type="scientific">Bifidobacterium magnum</name>
    <dbReference type="NCBI Taxonomy" id="1692"/>
    <lineage>
        <taxon>Bacteria</taxon>
        <taxon>Bacillati</taxon>
        <taxon>Actinomycetota</taxon>
        <taxon>Actinomycetes</taxon>
        <taxon>Bifidobacteriales</taxon>
        <taxon>Bifidobacteriaceae</taxon>
        <taxon>Bifidobacterium</taxon>
    </lineage>
</organism>
<reference evidence="2 3" key="1">
    <citation type="submission" date="2014-03" db="EMBL/GenBank/DDBJ databases">
        <title>Genomics of Bifidobacteria.</title>
        <authorList>
            <person name="Ventura M."/>
            <person name="Milani C."/>
            <person name="Lugli G.A."/>
        </authorList>
    </citation>
    <scope>NUCLEOTIDE SEQUENCE [LARGE SCALE GENOMIC DNA]</scope>
    <source>
        <strain evidence="2 3">LMG 11591</strain>
    </source>
</reference>
<evidence type="ECO:0000313" key="3">
    <source>
        <dbReference type="Proteomes" id="UP000029052"/>
    </source>
</evidence>
<feature type="transmembrane region" description="Helical" evidence="1">
    <location>
        <begin position="368"/>
        <end position="397"/>
    </location>
</feature>
<dbReference type="GO" id="GO:0052689">
    <property type="term" value="F:carboxylic ester hydrolase activity"/>
    <property type="evidence" value="ECO:0007669"/>
    <property type="project" value="TreeGrafter"/>
</dbReference>
<dbReference type="SUPFAM" id="SSF53474">
    <property type="entry name" value="alpha/beta-Hydrolases"/>
    <property type="match status" value="1"/>
</dbReference>
<evidence type="ECO:0000313" key="2">
    <source>
        <dbReference type="EMBL" id="KFI69172.1"/>
    </source>
</evidence>
<dbReference type="PANTHER" id="PTHR43265">
    <property type="entry name" value="ESTERASE ESTD"/>
    <property type="match status" value="1"/>
</dbReference>